<evidence type="ECO:0000313" key="2">
    <source>
        <dbReference type="Proteomes" id="UP000305883"/>
    </source>
</evidence>
<dbReference type="OrthoDB" id="4851229at2759"/>
<evidence type="ECO:0008006" key="3">
    <source>
        <dbReference type="Google" id="ProtNLM"/>
    </source>
</evidence>
<proteinExistence type="predicted"/>
<comment type="caution">
    <text evidence="1">The sequence shown here is derived from an EMBL/GenBank/DDBJ whole genome shotgun (WGS) entry which is preliminary data.</text>
</comment>
<evidence type="ECO:0000313" key="1">
    <source>
        <dbReference type="EMBL" id="TIC94109.1"/>
    </source>
</evidence>
<organism evidence="1 2">
    <name type="scientific">Colletotrichum higginsianum</name>
    <dbReference type="NCBI Taxonomy" id="80884"/>
    <lineage>
        <taxon>Eukaryota</taxon>
        <taxon>Fungi</taxon>
        <taxon>Dikarya</taxon>
        <taxon>Ascomycota</taxon>
        <taxon>Pezizomycotina</taxon>
        <taxon>Sordariomycetes</taxon>
        <taxon>Hypocreomycetidae</taxon>
        <taxon>Glomerellales</taxon>
        <taxon>Glomerellaceae</taxon>
        <taxon>Colletotrichum</taxon>
        <taxon>Colletotrichum destructivum species complex</taxon>
    </lineage>
</organism>
<gene>
    <name evidence="1" type="ORF">CH35J_009245</name>
</gene>
<dbReference type="Proteomes" id="UP000305883">
    <property type="component" value="Unassembled WGS sequence"/>
</dbReference>
<dbReference type="AlphaFoldDB" id="A0A4T0VNX7"/>
<accession>A0A4T0VNX7</accession>
<name>A0A4T0VNX7_9PEZI</name>
<dbReference type="EMBL" id="MWPZ01000007">
    <property type="protein sequence ID" value="TIC94109.1"/>
    <property type="molecule type" value="Genomic_DNA"/>
</dbReference>
<protein>
    <recommendedName>
        <fullName evidence="3">HNH nuclease domain-containing protein</fullName>
    </recommendedName>
</protein>
<sequence>MSEPSIPVSVPASSDLELRKNEAIRKLAAHLPDQDDADFIRLKKLAIVEKLLASFDDPNMSPFHLNEIESFHSHPPLRPAPAYLNDVDLRLQLLRDIKATELKFRDSSIPPRCLPADVITPIVWAAFITAPIEALQVLLNNIRNGRVSYHELTQALELVNDKLPAAIPTRKHRNRPGCDMTDPQVGHILGHVDISNASKYYNKLGCLATIWGEARIRRYQTQPGENVLGGPQNTVSFKCVSHQRWDKTHVAFEPIDKPDDRTIRLRLHLLQDTKLMCPPWSDRGKPFQRREAFQWRNDLATDPRRVLDPFVDDRFVTEGSLEIQVGSSVTQHIVRDGYVFEMTSEDPALLPNYDVLDLQYRIELMRALIGAGKGSDDVVSRSATEWEDDLSVASGYSHEDF</sequence>
<reference evidence="1 2" key="1">
    <citation type="journal article" date="2019" name="Genome Biol. Evol.">
        <title>Genomic Plasticity Mediated by Transposable Elements in the Plant Pathogenic Fungus Colletotrichum higginsianum.</title>
        <authorList>
            <person name="Tsushima A."/>
            <person name="Gan P."/>
            <person name="Kumakura N."/>
            <person name="Narusaka M."/>
            <person name="Takano Y."/>
            <person name="Narusaka Y."/>
            <person name="Shirasu K."/>
        </authorList>
    </citation>
    <scope>NUCLEOTIDE SEQUENCE [LARGE SCALE GENOMIC DNA]</scope>
    <source>
        <strain evidence="1 2">MAFF305635-RFP</strain>
    </source>
</reference>